<feature type="transmembrane region" description="Helical" evidence="1">
    <location>
        <begin position="51"/>
        <end position="72"/>
    </location>
</feature>
<feature type="transmembrane region" description="Helical" evidence="1">
    <location>
        <begin position="21"/>
        <end position="39"/>
    </location>
</feature>
<evidence type="ECO:0000256" key="1">
    <source>
        <dbReference type="SAM" id="Phobius"/>
    </source>
</evidence>
<keyword evidence="1" id="KW-0472">Membrane</keyword>
<reference evidence="2 3" key="1">
    <citation type="journal article" date="2016" name="Mol. Biol. Evol.">
        <title>Comparative Genomics of Early-Diverging Mushroom-Forming Fungi Provides Insights into the Origins of Lignocellulose Decay Capabilities.</title>
        <authorList>
            <person name="Nagy L.G."/>
            <person name="Riley R."/>
            <person name="Tritt A."/>
            <person name="Adam C."/>
            <person name="Daum C."/>
            <person name="Floudas D."/>
            <person name="Sun H."/>
            <person name="Yadav J.S."/>
            <person name="Pangilinan J."/>
            <person name="Larsson K.H."/>
            <person name="Matsuura K."/>
            <person name="Barry K."/>
            <person name="Labutti K."/>
            <person name="Kuo R."/>
            <person name="Ohm R.A."/>
            <person name="Bhattacharya S.S."/>
            <person name="Shirouzu T."/>
            <person name="Yoshinaga Y."/>
            <person name="Martin F.M."/>
            <person name="Grigoriev I.V."/>
            <person name="Hibbett D.S."/>
        </authorList>
    </citation>
    <scope>NUCLEOTIDE SEQUENCE [LARGE SCALE GENOMIC DNA]</scope>
    <source>
        <strain evidence="2 3">HHB12733</strain>
    </source>
</reference>
<dbReference type="OrthoDB" id="3354175at2759"/>
<sequence>MTLVSTFPLNQTGIVSIWTEALVYGMFLPIFCTALYVLVCRHGIRKETEKINKAMLCTALLMFALATAHLGVDAWRMMTAYVYLARGQVDEPSAFFRDMGQPTFSAKYSIYVSQNLVGDAFNIYRSWLVWQRNPWILAPLITLWAAAAASGYYCTAYLFSTADDDDSLFNAPYEAWITTFYVLALAQNIISTTLITIRLWDRERNMMKGRKGRLTLIPILRIVVESAILFLCAQLVLLVLFAVNSNAQYIILESLCSLTGIAFSLVIIRVAIHSQHFLVISPPSSALGSA</sequence>
<dbReference type="Proteomes" id="UP000076842">
    <property type="component" value="Unassembled WGS sequence"/>
</dbReference>
<feature type="transmembrane region" description="Helical" evidence="1">
    <location>
        <begin position="222"/>
        <end position="243"/>
    </location>
</feature>
<feature type="transmembrane region" description="Helical" evidence="1">
    <location>
        <begin position="249"/>
        <end position="272"/>
    </location>
</feature>
<gene>
    <name evidence="2" type="ORF">CALCODRAFT_358637</name>
</gene>
<keyword evidence="1" id="KW-1133">Transmembrane helix</keyword>
<feature type="transmembrane region" description="Helical" evidence="1">
    <location>
        <begin position="179"/>
        <end position="201"/>
    </location>
</feature>
<name>A0A165EN80_9BASI</name>
<evidence type="ECO:0008006" key="4">
    <source>
        <dbReference type="Google" id="ProtNLM"/>
    </source>
</evidence>
<dbReference type="AlphaFoldDB" id="A0A165EN80"/>
<keyword evidence="3" id="KW-1185">Reference proteome</keyword>
<evidence type="ECO:0000313" key="2">
    <source>
        <dbReference type="EMBL" id="KZT55200.1"/>
    </source>
</evidence>
<dbReference type="STRING" id="1353952.A0A165EN80"/>
<dbReference type="InParanoid" id="A0A165EN80"/>
<feature type="transmembrane region" description="Helical" evidence="1">
    <location>
        <begin position="136"/>
        <end position="159"/>
    </location>
</feature>
<organism evidence="2 3">
    <name type="scientific">Calocera cornea HHB12733</name>
    <dbReference type="NCBI Taxonomy" id="1353952"/>
    <lineage>
        <taxon>Eukaryota</taxon>
        <taxon>Fungi</taxon>
        <taxon>Dikarya</taxon>
        <taxon>Basidiomycota</taxon>
        <taxon>Agaricomycotina</taxon>
        <taxon>Dacrymycetes</taxon>
        <taxon>Dacrymycetales</taxon>
        <taxon>Dacrymycetaceae</taxon>
        <taxon>Calocera</taxon>
    </lineage>
</organism>
<evidence type="ECO:0000313" key="3">
    <source>
        <dbReference type="Proteomes" id="UP000076842"/>
    </source>
</evidence>
<accession>A0A165EN80</accession>
<proteinExistence type="predicted"/>
<keyword evidence="1" id="KW-0812">Transmembrane</keyword>
<dbReference type="EMBL" id="KV423999">
    <property type="protein sequence ID" value="KZT55200.1"/>
    <property type="molecule type" value="Genomic_DNA"/>
</dbReference>
<protein>
    <recommendedName>
        <fullName evidence="4">Fungal pheromone STE3G-protein-coupled receptor</fullName>
    </recommendedName>
</protein>